<dbReference type="Gene3D" id="3.40.50.300">
    <property type="entry name" value="P-loop containing nucleotide triphosphate hydrolases"/>
    <property type="match status" value="3"/>
</dbReference>
<evidence type="ECO:0000313" key="10">
    <source>
        <dbReference type="Proteomes" id="UP000671914"/>
    </source>
</evidence>
<dbReference type="InterPro" id="IPR000212">
    <property type="entry name" value="DNA_helicase_UvrD/REP"/>
</dbReference>
<dbReference type="PANTHER" id="PTHR11070:SF45">
    <property type="entry name" value="DNA 3'-5' HELICASE"/>
    <property type="match status" value="1"/>
</dbReference>
<keyword evidence="1 5" id="KW-0547">Nucleotide-binding</keyword>
<keyword evidence="10" id="KW-1185">Reference proteome</keyword>
<dbReference type="GO" id="GO:0005829">
    <property type="term" value="C:cytosol"/>
    <property type="evidence" value="ECO:0007669"/>
    <property type="project" value="TreeGrafter"/>
</dbReference>
<proteinExistence type="predicted"/>
<dbReference type="PANTHER" id="PTHR11070">
    <property type="entry name" value="UVRD / RECB / PCRA DNA HELICASE FAMILY MEMBER"/>
    <property type="match status" value="1"/>
</dbReference>
<organism evidence="9 10">
    <name type="scientific">Agromyces archimandritae</name>
    <dbReference type="NCBI Taxonomy" id="2781962"/>
    <lineage>
        <taxon>Bacteria</taxon>
        <taxon>Bacillati</taxon>
        <taxon>Actinomycetota</taxon>
        <taxon>Actinomycetes</taxon>
        <taxon>Micrococcales</taxon>
        <taxon>Microbacteriaceae</taxon>
        <taxon>Agromyces</taxon>
    </lineage>
</organism>
<dbReference type="GO" id="GO:0003677">
    <property type="term" value="F:DNA binding"/>
    <property type="evidence" value="ECO:0007669"/>
    <property type="project" value="InterPro"/>
</dbReference>
<dbReference type="PROSITE" id="PS51198">
    <property type="entry name" value="UVRD_HELICASE_ATP_BIND"/>
    <property type="match status" value="1"/>
</dbReference>
<feature type="compositionally biased region" description="Low complexity" evidence="7">
    <location>
        <begin position="87"/>
        <end position="105"/>
    </location>
</feature>
<dbReference type="RefSeq" id="WP_210900532.1">
    <property type="nucleotide sequence ID" value="NZ_CP071696.1"/>
</dbReference>
<dbReference type="EMBL" id="CP071696">
    <property type="protein sequence ID" value="QTX05525.1"/>
    <property type="molecule type" value="Genomic_DNA"/>
</dbReference>
<dbReference type="SUPFAM" id="SSF52540">
    <property type="entry name" value="P-loop containing nucleoside triphosphate hydrolases"/>
    <property type="match status" value="1"/>
</dbReference>
<sequence>MRVSERELEREREVVEALYARLDEQRDEAARRLSKVRAERVGGNHQARSERDAFARLHEDRLAELREVDARLVFGRLLLERGADAGGAVDAPSAPDAPRAAVHAASTAGTEAPPAASTPERLTRPELRYIGRIGLRDAEQRAMLLDWRAPQAAAFYRATAAEPLGVRARRHLALAGRELVRIDDEVFDDTLLGGDETVQGEGALLAAITARRGGRMRDIVATIQGEQDRIIRSELRGALVVQGGPGTGKTAVALHRAAYLAYANRERLGRSGILVVGPSDAFLQYVEAVLPSLGETGVVMRSLGELYPGVDAAAEDPPAVARLKGSRRMAALLARAVKARRIVPDGPRTIEVDGERLTVRPELIRTAMQKAERRGKPHNVARVTFVKHALDALTERLAAQLVKGGATVDDADRKVLREDLRTAYDVRVLLNTAWLPLSPEKLLGDLYARPAWLAELTRDWREEDRALLARERRAPFTVSDVPLLDEAAELLGEMPDDRQAARAAADRAQHGRDLEHARAAIADAGAEGVVDAERLVAGFAGGGDGRTTAERAAADRGWTYGHIVVDEAQELSYMQWRLLVRRCPLRSFTIVGDIAQASSAASARSWRQALDPHFRQWRQERLTVNYRTPARITRVAERFAAAEGLAITPTESVREGEHPVARVDAAGADLVPALLALLADDPRADAGIAAEEAGTLAVIAPAADADRVAAALAEALGTVAVGTVAVGRGSAGLGRPIAVLAPDEAKGLEFDEVVIVDAARILAGAARGVSALYVAATRATQRLTLLGPAPAALAEP</sequence>
<gene>
    <name evidence="9" type="ORF">G127AT_04730</name>
</gene>
<evidence type="ECO:0000256" key="2">
    <source>
        <dbReference type="ARBA" id="ARBA00022801"/>
    </source>
</evidence>
<keyword evidence="2 5" id="KW-0378">Hydrolase</keyword>
<dbReference type="GO" id="GO:0043138">
    <property type="term" value="F:3'-5' DNA helicase activity"/>
    <property type="evidence" value="ECO:0007669"/>
    <property type="project" value="TreeGrafter"/>
</dbReference>
<feature type="binding site" evidence="5">
    <location>
        <begin position="243"/>
        <end position="250"/>
    </location>
    <ligand>
        <name>ATP</name>
        <dbReference type="ChEBI" id="CHEBI:30616"/>
    </ligand>
</feature>
<keyword evidence="6" id="KW-0175">Coiled coil</keyword>
<keyword evidence="3 5" id="KW-0347">Helicase</keyword>
<feature type="domain" description="UvrD-like helicase ATP-binding" evidence="8">
    <location>
        <begin position="222"/>
        <end position="633"/>
    </location>
</feature>
<evidence type="ECO:0000256" key="3">
    <source>
        <dbReference type="ARBA" id="ARBA00022806"/>
    </source>
</evidence>
<dbReference type="InterPro" id="IPR027417">
    <property type="entry name" value="P-loop_NTPase"/>
</dbReference>
<dbReference type="KEGG" id="aarc:G127AT_04730"/>
<evidence type="ECO:0000256" key="5">
    <source>
        <dbReference type="PROSITE-ProRule" id="PRU00560"/>
    </source>
</evidence>
<evidence type="ECO:0000256" key="1">
    <source>
        <dbReference type="ARBA" id="ARBA00022741"/>
    </source>
</evidence>
<dbReference type="GO" id="GO:0005524">
    <property type="term" value="F:ATP binding"/>
    <property type="evidence" value="ECO:0007669"/>
    <property type="project" value="UniProtKB-UniRule"/>
</dbReference>
<evidence type="ECO:0000313" key="9">
    <source>
        <dbReference type="EMBL" id="QTX05525.1"/>
    </source>
</evidence>
<evidence type="ECO:0000256" key="6">
    <source>
        <dbReference type="SAM" id="Coils"/>
    </source>
</evidence>
<feature type="coiled-coil region" evidence="6">
    <location>
        <begin position="1"/>
        <end position="39"/>
    </location>
</feature>
<evidence type="ECO:0000259" key="8">
    <source>
        <dbReference type="PROSITE" id="PS51198"/>
    </source>
</evidence>
<accession>A0A975IPE9</accession>
<reference evidence="9" key="1">
    <citation type="submission" date="2021-03" db="EMBL/GenBank/DDBJ databases">
        <title>Agromyces archimandritus sp. nov., isolated from the cockroach Archimandrita tessellata.</title>
        <authorList>
            <person name="Guzman J."/>
            <person name="Ortuzar M."/>
            <person name="Poehlein A."/>
            <person name="Daniel R."/>
            <person name="Trujillo M."/>
            <person name="Vilcinskas A."/>
        </authorList>
    </citation>
    <scope>NUCLEOTIDE SEQUENCE</scope>
    <source>
        <strain evidence="9">G127AT</strain>
    </source>
</reference>
<feature type="region of interest" description="Disordered" evidence="7">
    <location>
        <begin position="87"/>
        <end position="122"/>
    </location>
</feature>
<dbReference type="GO" id="GO:0016787">
    <property type="term" value="F:hydrolase activity"/>
    <property type="evidence" value="ECO:0007669"/>
    <property type="project" value="UniProtKB-UniRule"/>
</dbReference>
<dbReference type="AlphaFoldDB" id="A0A975IPE9"/>
<keyword evidence="4 5" id="KW-0067">ATP-binding</keyword>
<evidence type="ECO:0000256" key="4">
    <source>
        <dbReference type="ARBA" id="ARBA00022840"/>
    </source>
</evidence>
<evidence type="ECO:0000256" key="7">
    <source>
        <dbReference type="SAM" id="MobiDB-lite"/>
    </source>
</evidence>
<name>A0A975IPE9_9MICO</name>
<protein>
    <submittedName>
        <fullName evidence="9">AAA family ATPase</fullName>
    </submittedName>
</protein>
<dbReference type="Proteomes" id="UP000671914">
    <property type="component" value="Chromosome"/>
</dbReference>
<dbReference type="GO" id="GO:0000725">
    <property type="term" value="P:recombinational repair"/>
    <property type="evidence" value="ECO:0007669"/>
    <property type="project" value="TreeGrafter"/>
</dbReference>
<dbReference type="InterPro" id="IPR014016">
    <property type="entry name" value="UvrD-like_ATP-bd"/>
</dbReference>